<dbReference type="CDD" id="cd01454">
    <property type="entry name" value="vWA_norD_type"/>
    <property type="match status" value="1"/>
</dbReference>
<dbReference type="OrthoDB" id="9758211at2"/>
<evidence type="ECO:0000313" key="2">
    <source>
        <dbReference type="EMBL" id="SIN71049.1"/>
    </source>
</evidence>
<dbReference type="InterPro" id="IPR036465">
    <property type="entry name" value="vWFA_dom_sf"/>
</dbReference>
<dbReference type="Proteomes" id="UP000198461">
    <property type="component" value="Unassembled WGS sequence"/>
</dbReference>
<reference evidence="3" key="1">
    <citation type="submission" date="2016-11" db="EMBL/GenBank/DDBJ databases">
        <authorList>
            <person name="Varghese N."/>
            <person name="Submissions S."/>
        </authorList>
    </citation>
    <scope>NUCLEOTIDE SEQUENCE [LARGE SCALE GENOMIC DNA]</scope>
    <source>
        <strain evidence="3">DSM 17737</strain>
    </source>
</reference>
<dbReference type="PANTHER" id="PTHR41248">
    <property type="entry name" value="NORD PROTEIN"/>
    <property type="match status" value="1"/>
</dbReference>
<dbReference type="SUPFAM" id="SSF53300">
    <property type="entry name" value="vWA-like"/>
    <property type="match status" value="1"/>
</dbReference>
<dbReference type="Gene3D" id="3.40.50.410">
    <property type="entry name" value="von Willebrand factor, type A domain"/>
    <property type="match status" value="1"/>
</dbReference>
<dbReference type="Pfam" id="PF00092">
    <property type="entry name" value="VWA"/>
    <property type="match status" value="1"/>
</dbReference>
<proteinExistence type="predicted"/>
<keyword evidence="3" id="KW-1185">Reference proteome</keyword>
<evidence type="ECO:0000313" key="3">
    <source>
        <dbReference type="Proteomes" id="UP000198461"/>
    </source>
</evidence>
<accession>A0A1N6DJN6</accession>
<protein>
    <submittedName>
        <fullName evidence="2">von Willebrand factor type A domain-containing protein</fullName>
    </submittedName>
</protein>
<dbReference type="PROSITE" id="PS50234">
    <property type="entry name" value="VWFA"/>
    <property type="match status" value="1"/>
</dbReference>
<name>A0A1N6DJN6_9GAMM</name>
<dbReference type="InterPro" id="IPR002035">
    <property type="entry name" value="VWF_A"/>
</dbReference>
<dbReference type="AlphaFoldDB" id="A0A1N6DJN6"/>
<dbReference type="SMART" id="SM00327">
    <property type="entry name" value="VWA"/>
    <property type="match status" value="1"/>
</dbReference>
<dbReference type="STRING" id="364032.SAMN05443662_0205"/>
<evidence type="ECO:0000259" key="1">
    <source>
        <dbReference type="PROSITE" id="PS50234"/>
    </source>
</evidence>
<dbReference type="EMBL" id="FSRE01000001">
    <property type="protein sequence ID" value="SIN71049.1"/>
    <property type="molecule type" value="Genomic_DNA"/>
</dbReference>
<dbReference type="PANTHER" id="PTHR41248:SF1">
    <property type="entry name" value="NORD PROTEIN"/>
    <property type="match status" value="1"/>
</dbReference>
<dbReference type="InterPro" id="IPR051928">
    <property type="entry name" value="NorD/CobT"/>
</dbReference>
<feature type="domain" description="VWFA" evidence="1">
    <location>
        <begin position="559"/>
        <end position="721"/>
    </location>
</feature>
<dbReference type="RefSeq" id="WP_074200544.1">
    <property type="nucleotide sequence ID" value="NZ_FSRE01000001.1"/>
</dbReference>
<gene>
    <name evidence="2" type="ORF">SAMN05443662_0205</name>
</gene>
<organism evidence="2 3">
    <name type="scientific">Sulfurivirga caldicuralii</name>
    <dbReference type="NCBI Taxonomy" id="364032"/>
    <lineage>
        <taxon>Bacteria</taxon>
        <taxon>Pseudomonadati</taxon>
        <taxon>Pseudomonadota</taxon>
        <taxon>Gammaproteobacteria</taxon>
        <taxon>Thiotrichales</taxon>
        <taxon>Piscirickettsiaceae</taxon>
        <taxon>Sulfurivirga</taxon>
    </lineage>
</organism>
<sequence length="748" mass="85633">MTDYHAQFTCGFQSAKDLFADALNAMQGVCPDTVCIEAFIDRANFLCKIGLGAEPVLTFMDVMPEVVKRYGAETIERVARFAYEMGRSPNKKAVVPFLQSLLALAHRVESPDGLERYLEMLADFIKRTEIVVHGHQSLYPSKGLVPLLENMPLLLRQLSLEGVRAFMDYGVRAYNHNPDHQQEYFELKTPDSLAMLRRQREGTLFVDVERQLGVLAAGLWDCELPLRTFTVDPELPSYQAPFFDRDNEVIGMPDFVAPARGLSGLQIYRAQIAHLMAHFKWSQPMIGDNMSPPARFFTEVFEDCRVDRLAMQRFPGLERYFLALHPVPPLGACNEAEQSCLRYRAARLSRALMDPDFDPEDEIIEVFRDRFNALMVEKGEALTLADMKELGTAYYVKTRAQTDDKGGDMFYEDTEVLYRDDNRYLWIYIDDSGEEDIFDHAPDNEDETPQGLPPRYYDEWDYSMNDYRPEWVTLYERLHPQESPAKIDNMLARHELLIKQLKKMVEAIKPQDKRRIRYQEEGAELDLDIAIRAMIDIKAGLNPDPRILYDTVTDNRSMAVLLLVDLSQSLNNTLPGTGRTLLELAEEALAIMSYTVELLGDRFAIAGFHSDTRHRVLYHHIKGFTEHWDDTVKGRLSALEAAFSTRMGAAIRHATHYLSHQPAEKKLLLVLTDGEPADIDVKDPEYLIEDAHMAVAEAHQQGIFSHCVNIDPNGDDYVKRIFGGHYTIIDHVERLPERLPQVFLNLTR</sequence>